<feature type="transmembrane region" description="Helical" evidence="5">
    <location>
        <begin position="55"/>
        <end position="74"/>
    </location>
</feature>
<dbReference type="Gene3D" id="1.20.1070.10">
    <property type="entry name" value="Rhodopsin 7-helix transmembrane proteins"/>
    <property type="match status" value="1"/>
</dbReference>
<dbReference type="PROSITE" id="PS50262">
    <property type="entry name" value="G_PROTEIN_RECEP_F1_2"/>
    <property type="match status" value="1"/>
</dbReference>
<dbReference type="Proteomes" id="UP000492821">
    <property type="component" value="Unassembled WGS sequence"/>
</dbReference>
<proteinExistence type="predicted"/>
<dbReference type="PRINTS" id="PR00237">
    <property type="entry name" value="GPCRRHODOPSN"/>
</dbReference>
<reference evidence="7" key="1">
    <citation type="journal article" date="2013" name="Genetics">
        <title>The draft genome and transcriptome of Panagrellus redivivus are shaped by the harsh demands of a free-living lifestyle.</title>
        <authorList>
            <person name="Srinivasan J."/>
            <person name="Dillman A.R."/>
            <person name="Macchietto M.G."/>
            <person name="Heikkinen L."/>
            <person name="Lakso M."/>
            <person name="Fracchia K.M."/>
            <person name="Antoshechkin I."/>
            <person name="Mortazavi A."/>
            <person name="Wong G."/>
            <person name="Sternberg P.W."/>
        </authorList>
    </citation>
    <scope>NUCLEOTIDE SEQUENCE [LARGE SCALE GENOMIC DNA]</scope>
    <source>
        <strain evidence="7">MT8872</strain>
    </source>
</reference>
<feature type="transmembrane region" description="Helical" evidence="5">
    <location>
        <begin position="22"/>
        <end position="43"/>
    </location>
</feature>
<dbReference type="PANTHER" id="PTHR21643:SF2">
    <property type="entry name" value="G-PROTEIN COUPLED RECEPTOR AEX-2"/>
    <property type="match status" value="1"/>
</dbReference>
<feature type="transmembrane region" description="Helical" evidence="5">
    <location>
        <begin position="89"/>
        <end position="109"/>
    </location>
</feature>
<dbReference type="PANTHER" id="PTHR21643">
    <property type="entry name" value="G-PROTEIN COUPLED RECEPTORS FAMILY 1 PROFILE DOMAIN-CONTAINING PROTEIN-RELATED"/>
    <property type="match status" value="1"/>
</dbReference>
<dbReference type="SUPFAM" id="SSF81321">
    <property type="entry name" value="Family A G protein-coupled receptor-like"/>
    <property type="match status" value="1"/>
</dbReference>
<keyword evidence="4 5" id="KW-0472">Membrane</keyword>
<organism evidence="7 8">
    <name type="scientific">Panagrellus redivivus</name>
    <name type="common">Microworm</name>
    <dbReference type="NCBI Taxonomy" id="6233"/>
    <lineage>
        <taxon>Eukaryota</taxon>
        <taxon>Metazoa</taxon>
        <taxon>Ecdysozoa</taxon>
        <taxon>Nematoda</taxon>
        <taxon>Chromadorea</taxon>
        <taxon>Rhabditida</taxon>
        <taxon>Tylenchina</taxon>
        <taxon>Panagrolaimomorpha</taxon>
        <taxon>Panagrolaimoidea</taxon>
        <taxon>Panagrolaimidae</taxon>
        <taxon>Panagrellus</taxon>
    </lineage>
</organism>
<dbReference type="InterPro" id="IPR039952">
    <property type="entry name" value="Aex-2"/>
</dbReference>
<evidence type="ECO:0000256" key="4">
    <source>
        <dbReference type="ARBA" id="ARBA00023136"/>
    </source>
</evidence>
<dbReference type="GO" id="GO:0016020">
    <property type="term" value="C:membrane"/>
    <property type="evidence" value="ECO:0007669"/>
    <property type="project" value="UniProtKB-SubCell"/>
</dbReference>
<keyword evidence="7" id="KW-1185">Reference proteome</keyword>
<accession>A0A7E4ZSS7</accession>
<dbReference type="InterPro" id="IPR017452">
    <property type="entry name" value="GPCR_Rhodpsn_7TM"/>
</dbReference>
<name>A0A7E4ZSS7_PANRE</name>
<keyword evidence="3 5" id="KW-1133">Transmembrane helix</keyword>
<keyword evidence="2 5" id="KW-0812">Transmembrane</keyword>
<feature type="transmembrane region" description="Helical" evidence="5">
    <location>
        <begin position="250"/>
        <end position="271"/>
    </location>
</feature>
<dbReference type="AlphaFoldDB" id="A0A7E4ZSS7"/>
<dbReference type="GO" id="GO:0008188">
    <property type="term" value="F:neuropeptide receptor activity"/>
    <property type="evidence" value="ECO:0007669"/>
    <property type="project" value="InterPro"/>
</dbReference>
<evidence type="ECO:0000256" key="1">
    <source>
        <dbReference type="ARBA" id="ARBA00004370"/>
    </source>
</evidence>
<evidence type="ECO:0000259" key="6">
    <source>
        <dbReference type="PROSITE" id="PS50262"/>
    </source>
</evidence>
<evidence type="ECO:0000313" key="7">
    <source>
        <dbReference type="Proteomes" id="UP000492821"/>
    </source>
</evidence>
<protein>
    <submittedName>
        <fullName evidence="8">G_PROTEIN_RECEP_F1_2 domain-containing protein</fullName>
    </submittedName>
</protein>
<comment type="subcellular location">
    <subcellularLocation>
        <location evidence="1">Membrane</location>
    </subcellularLocation>
</comment>
<dbReference type="InterPro" id="IPR000276">
    <property type="entry name" value="GPCR_Rhodpsn"/>
</dbReference>
<evidence type="ECO:0000313" key="8">
    <source>
        <dbReference type="WBParaSite" id="Pan_g15356.t1"/>
    </source>
</evidence>
<evidence type="ECO:0000256" key="2">
    <source>
        <dbReference type="ARBA" id="ARBA00022692"/>
    </source>
</evidence>
<feature type="domain" description="G-protein coupled receptors family 1 profile" evidence="6">
    <location>
        <begin position="34"/>
        <end position="272"/>
    </location>
</feature>
<reference evidence="8" key="2">
    <citation type="submission" date="2020-10" db="UniProtKB">
        <authorList>
            <consortium name="WormBaseParasite"/>
        </authorList>
    </citation>
    <scope>IDENTIFICATION</scope>
</reference>
<dbReference type="CDD" id="cd00637">
    <property type="entry name" value="7tm_classA_rhodopsin-like"/>
    <property type="match status" value="1"/>
</dbReference>
<evidence type="ECO:0000256" key="3">
    <source>
        <dbReference type="ARBA" id="ARBA00022989"/>
    </source>
</evidence>
<feature type="transmembrane region" description="Helical" evidence="5">
    <location>
        <begin position="166"/>
        <end position="191"/>
    </location>
</feature>
<feature type="transmembrane region" description="Helical" evidence="5">
    <location>
        <begin position="211"/>
        <end position="230"/>
    </location>
</feature>
<feature type="transmembrane region" description="Helical" evidence="5">
    <location>
        <begin position="130"/>
        <end position="154"/>
    </location>
</feature>
<dbReference type="WBParaSite" id="Pan_g15356.t1">
    <property type="protein sequence ID" value="Pan_g15356.t1"/>
    <property type="gene ID" value="Pan_g15356"/>
</dbReference>
<evidence type="ECO:0000256" key="5">
    <source>
        <dbReference type="SAM" id="Phobius"/>
    </source>
</evidence>
<sequence length="341" mass="39336">MNNVTDATASPPPERMTQIETLFYIINGSLGASFNAIVLFIALKYADTYDKPRQIAVINMTLADLLTCLVYMITRPYLEYCPVGLCFPYYVTIFTSQLCSCLNLLWLNLDKLIYIMFPLHYYTMVSRKRVLLLSFLSWGFILGLALLLYSFMVVKDNCSQVVVPPQVYSVICIIYITIILMSFAISAVIYLIARNSRRTEPQAGSKMFKRLFFVFSSTIWTCITCLPYRLLYLMFLSCPWVHRGLAMTILYKSINIFFPIVVVGIMFNPIITIMTQRMYRECLLQYLHIIGRLFEPCGIIVCNFEDTKTRRRSRPSIATQRSSAVSRHELPECNHLNEADV</sequence>